<feature type="region of interest" description="Disordered" evidence="1">
    <location>
        <begin position="155"/>
        <end position="183"/>
    </location>
</feature>
<feature type="compositionally biased region" description="Basic and acidic residues" evidence="1">
    <location>
        <begin position="170"/>
        <end position="182"/>
    </location>
</feature>
<evidence type="ECO:0000259" key="2">
    <source>
        <dbReference type="Pfam" id="PF18375"/>
    </source>
</evidence>
<dbReference type="Proteomes" id="UP000676336">
    <property type="component" value="Unassembled WGS sequence"/>
</dbReference>
<dbReference type="Pfam" id="PF18375">
    <property type="entry name" value="CDH1_2_SANT_HL1"/>
    <property type="match status" value="1"/>
</dbReference>
<dbReference type="InterPro" id="IPR040793">
    <property type="entry name" value="CDH1_2_SANT_HL1"/>
</dbReference>
<comment type="caution">
    <text evidence="3">The sequence shown here is derived from an EMBL/GenBank/DDBJ whole genome shotgun (WGS) entry which is preliminary data.</text>
</comment>
<feature type="non-terminal residue" evidence="3">
    <location>
        <position position="238"/>
    </location>
</feature>
<dbReference type="Gene3D" id="6.10.140.1440">
    <property type="match status" value="1"/>
</dbReference>
<evidence type="ECO:0000313" key="3">
    <source>
        <dbReference type="EMBL" id="CAF5215161.1"/>
    </source>
</evidence>
<evidence type="ECO:0000256" key="1">
    <source>
        <dbReference type="SAM" id="MobiDB-lite"/>
    </source>
</evidence>
<feature type="compositionally biased region" description="Polar residues" evidence="1">
    <location>
        <begin position="156"/>
        <end position="169"/>
    </location>
</feature>
<organism evidence="3 4">
    <name type="scientific">Rotaria magnacalcarata</name>
    <dbReference type="NCBI Taxonomy" id="392030"/>
    <lineage>
        <taxon>Eukaryota</taxon>
        <taxon>Metazoa</taxon>
        <taxon>Spiralia</taxon>
        <taxon>Gnathifera</taxon>
        <taxon>Rotifera</taxon>
        <taxon>Eurotatoria</taxon>
        <taxon>Bdelloidea</taxon>
        <taxon>Philodinida</taxon>
        <taxon>Philodinidae</taxon>
        <taxon>Rotaria</taxon>
    </lineage>
</organism>
<protein>
    <recommendedName>
        <fullName evidence="2">CDH1/2 SANT-Helical linker 1 domain-containing protein</fullName>
    </recommendedName>
</protein>
<dbReference type="EMBL" id="CAJOBI010342660">
    <property type="protein sequence ID" value="CAF5215161.1"/>
    <property type="molecule type" value="Genomic_DNA"/>
</dbReference>
<name>A0A8S3JDV6_9BILA</name>
<evidence type="ECO:0000313" key="4">
    <source>
        <dbReference type="Proteomes" id="UP000676336"/>
    </source>
</evidence>
<proteinExistence type="predicted"/>
<gene>
    <name evidence="3" type="ORF">SMN809_LOCUS79489</name>
</gene>
<feature type="domain" description="CDH1/2 SANT-Helical linker 1" evidence="2">
    <location>
        <begin position="96"/>
        <end position="192"/>
    </location>
</feature>
<accession>A0A8S3JDV6</accession>
<sequence length="238" mass="27751">MRNSSEDLLSQFKIANIQTMEDDVIEPTAIVNRTKSWKDIIPESERQKFDDECLAELTAALPPRSRKRVELFNSKSDLDNNNNTNRRSHMDIVLNEFTTNEIRKFIKSFKKFSDPLHRLDLITMDAELEDKSRQDIEELTNYIHSECLMTVEQCKNDTSPNNHTQSSSSPKDDSTNHRDKIPTIRIHNVTINATQLINSMRDLEPLKKLFQSHNEQRKSYSFPSSIKIKPVHWSCSWS</sequence>
<reference evidence="3" key="1">
    <citation type="submission" date="2021-02" db="EMBL/GenBank/DDBJ databases">
        <authorList>
            <person name="Nowell W R."/>
        </authorList>
    </citation>
    <scope>NUCLEOTIDE SEQUENCE</scope>
</reference>
<dbReference type="AlphaFoldDB" id="A0A8S3JDV6"/>